<reference key="1">
    <citation type="submission" date="2007-01" db="EMBL/GenBank/DDBJ databases">
        <title>The Genome Sequence of Puccinia graminis f. sp. tritici Strain CRL 75-36-700-3.</title>
        <authorList>
            <consortium name="The Broad Institute Genome Sequencing Platform"/>
            <person name="Birren B."/>
            <person name="Lander E."/>
            <person name="Galagan J."/>
            <person name="Nusbaum C."/>
            <person name="Devon K."/>
            <person name="Cuomo C."/>
            <person name="Jaffe D."/>
            <person name="Butler J."/>
            <person name="Alvarez P."/>
            <person name="Gnerre S."/>
            <person name="Grabherr M."/>
            <person name="Mauceli E."/>
            <person name="Brockman W."/>
            <person name="Young S."/>
            <person name="LaButti K."/>
            <person name="Sykes S."/>
            <person name="DeCaprio D."/>
            <person name="Crawford M."/>
            <person name="Koehrsen M."/>
            <person name="Engels R."/>
            <person name="Montgomery P."/>
            <person name="Pearson M."/>
            <person name="Howarth C."/>
            <person name="Larson L."/>
            <person name="White J."/>
            <person name="Zeng Q."/>
            <person name="Kodira C."/>
            <person name="Yandava C."/>
            <person name="Alvarado L."/>
            <person name="O'Leary S."/>
            <person name="Szabo L."/>
            <person name="Dean R."/>
            <person name="Schein J."/>
        </authorList>
    </citation>
    <scope>NUCLEOTIDE SEQUENCE</scope>
    <source>
        <strain>CRL 75-36-700-3</strain>
    </source>
</reference>
<dbReference type="Proteomes" id="UP000008783">
    <property type="component" value="Unassembled WGS sequence"/>
</dbReference>
<protein>
    <recommendedName>
        <fullName evidence="3">CCHC-type domain-containing protein</fullName>
    </recommendedName>
</protein>
<dbReference type="RefSeq" id="XP_003338270.1">
    <property type="nucleotide sequence ID" value="XM_003338222.1"/>
</dbReference>
<keyword evidence="5" id="KW-1185">Reference proteome</keyword>
<dbReference type="GeneID" id="10535302"/>
<dbReference type="HOGENOM" id="CLU_031560_0_1_1"/>
<reference evidence="5" key="2">
    <citation type="journal article" date="2011" name="Proc. Natl. Acad. Sci. U.S.A.">
        <title>Obligate biotrophy features unraveled by the genomic analysis of rust fungi.</title>
        <authorList>
            <person name="Duplessis S."/>
            <person name="Cuomo C.A."/>
            <person name="Lin Y.-C."/>
            <person name="Aerts A."/>
            <person name="Tisserant E."/>
            <person name="Veneault-Fourrey C."/>
            <person name="Joly D.L."/>
            <person name="Hacquard S."/>
            <person name="Amselem J."/>
            <person name="Cantarel B.L."/>
            <person name="Chiu R."/>
            <person name="Coutinho P.M."/>
            <person name="Feau N."/>
            <person name="Field M."/>
            <person name="Frey P."/>
            <person name="Gelhaye E."/>
            <person name="Goldberg J."/>
            <person name="Grabherr M.G."/>
            <person name="Kodira C.D."/>
            <person name="Kohler A."/>
            <person name="Kuees U."/>
            <person name="Lindquist E.A."/>
            <person name="Lucas S.M."/>
            <person name="Mago R."/>
            <person name="Mauceli E."/>
            <person name="Morin E."/>
            <person name="Murat C."/>
            <person name="Pangilinan J.L."/>
            <person name="Park R."/>
            <person name="Pearson M."/>
            <person name="Quesneville H."/>
            <person name="Rouhier N."/>
            <person name="Sakthikumar S."/>
            <person name="Salamov A.A."/>
            <person name="Schmutz J."/>
            <person name="Selles B."/>
            <person name="Shapiro H."/>
            <person name="Tanguay P."/>
            <person name="Tuskan G.A."/>
            <person name="Henrissat B."/>
            <person name="Van de Peer Y."/>
            <person name="Rouze P."/>
            <person name="Ellis J.G."/>
            <person name="Dodds P.N."/>
            <person name="Schein J.E."/>
            <person name="Zhong S."/>
            <person name="Hamelin R.C."/>
            <person name="Grigoriev I.V."/>
            <person name="Szabo L.J."/>
            <person name="Martin F."/>
        </authorList>
    </citation>
    <scope>NUCLEOTIDE SEQUENCE [LARGE SCALE GENOMIC DNA]</scope>
    <source>
        <strain evidence="5">CRL 75-36-700-3 / race SCCL</strain>
    </source>
</reference>
<evidence type="ECO:0000259" key="3">
    <source>
        <dbReference type="PROSITE" id="PS50158"/>
    </source>
</evidence>
<name>E3LBC6_PUCGT</name>
<dbReference type="STRING" id="418459.E3LBC6"/>
<evidence type="ECO:0000256" key="2">
    <source>
        <dbReference type="SAM" id="MobiDB-lite"/>
    </source>
</evidence>
<dbReference type="OMA" id="ACPIRTK"/>
<dbReference type="GO" id="GO:0003676">
    <property type="term" value="F:nucleic acid binding"/>
    <property type="evidence" value="ECO:0007669"/>
    <property type="project" value="InterPro"/>
</dbReference>
<dbReference type="InterPro" id="IPR001878">
    <property type="entry name" value="Znf_CCHC"/>
</dbReference>
<dbReference type="AlphaFoldDB" id="E3LBC6"/>
<dbReference type="OrthoDB" id="2506424at2759"/>
<keyword evidence="1" id="KW-0863">Zinc-finger</keyword>
<organism evidence="4 5">
    <name type="scientific">Puccinia graminis f. sp. tritici (strain CRL 75-36-700-3 / race SCCL)</name>
    <name type="common">Black stem rust fungus</name>
    <dbReference type="NCBI Taxonomy" id="418459"/>
    <lineage>
        <taxon>Eukaryota</taxon>
        <taxon>Fungi</taxon>
        <taxon>Dikarya</taxon>
        <taxon>Basidiomycota</taxon>
        <taxon>Pucciniomycotina</taxon>
        <taxon>Pucciniomycetes</taxon>
        <taxon>Pucciniales</taxon>
        <taxon>Pucciniaceae</taxon>
        <taxon>Puccinia</taxon>
    </lineage>
</organism>
<feature type="domain" description="CCHC-type" evidence="3">
    <location>
        <begin position="335"/>
        <end position="350"/>
    </location>
</feature>
<dbReference type="SMART" id="SM00343">
    <property type="entry name" value="ZnF_C2HC"/>
    <property type="match status" value="2"/>
</dbReference>
<proteinExistence type="predicted"/>
<dbReference type="eggNOG" id="ENOG502SCIP">
    <property type="taxonomic scope" value="Eukaryota"/>
</dbReference>
<dbReference type="VEuPathDB" id="FungiDB:PGTG_19705"/>
<evidence type="ECO:0000256" key="1">
    <source>
        <dbReference type="PROSITE-ProRule" id="PRU00047"/>
    </source>
</evidence>
<accession>E3LBC6</accession>
<sequence length="473" mass="52335">MPPLLPQGGDPTTSNDMSGMDMYVTEGALPVAQNNLADRLTKLVDTLIPRMESLERAVSGQATKPTGVTRADSFNTLLVRIEEIAANMSRLEKKVEALSSPHSSNMMDQSAPKPNGLPPKPAPLYSEKAAGTPKSGLTKSLPQVPPSSYINRFKLGQVVIRKKFDQPKPFEGLTAASICQKINDALDFAKATIDNEIIKVKAVAQFPNGDVKIFTKDRRAAKWLLDNKHLWTEKADPVFKTSQVAHPVLLHSCPTSFEVDNKEHVELLCKQNDIEPKEIQKIRWLLNPKGTGKASSTLLIYFLNRRLALDIERAGLCYNSLHLKGQHYLQGPKQCYNCLAVGHLAHSCKEKPLCSRCGAEHNSASCEEMEDSCRSCQRCLQVDRKSSSVIDLSNPKYDHSPFSNACPTRTKEIEKFCRSKTLLLFLATCLQTESGRVKAAPLAQVSGQDRRCISIPSIQIYQSKAVCYGRTTL</sequence>
<feature type="region of interest" description="Disordered" evidence="2">
    <location>
        <begin position="96"/>
        <end position="141"/>
    </location>
</feature>
<dbReference type="KEGG" id="pgr:PGTG_19705"/>
<dbReference type="EMBL" id="DS178412">
    <property type="protein sequence ID" value="EFP93851.1"/>
    <property type="molecule type" value="Genomic_DNA"/>
</dbReference>
<dbReference type="PROSITE" id="PS50158">
    <property type="entry name" value="ZF_CCHC"/>
    <property type="match status" value="1"/>
</dbReference>
<evidence type="ECO:0000313" key="5">
    <source>
        <dbReference type="Proteomes" id="UP000008783"/>
    </source>
</evidence>
<keyword evidence="1" id="KW-0479">Metal-binding</keyword>
<keyword evidence="1" id="KW-0862">Zinc</keyword>
<dbReference type="InParanoid" id="E3LBC6"/>
<evidence type="ECO:0000313" key="4">
    <source>
        <dbReference type="EMBL" id="EFP93851.1"/>
    </source>
</evidence>
<gene>
    <name evidence="4" type="ORF">PGTG_19705</name>
</gene>
<dbReference type="GO" id="GO:0008270">
    <property type="term" value="F:zinc ion binding"/>
    <property type="evidence" value="ECO:0007669"/>
    <property type="project" value="UniProtKB-KW"/>
</dbReference>